<reference evidence="2" key="1">
    <citation type="submission" date="2016-07" db="EMBL/GenBank/DDBJ databases">
        <authorList>
            <person name="Bretaudeau A."/>
        </authorList>
    </citation>
    <scope>NUCLEOTIDE SEQUENCE</scope>
    <source>
        <strain evidence="2">Rice</strain>
        <tissue evidence="2">Whole body</tissue>
    </source>
</reference>
<accession>A0A2H1V5F7</accession>
<feature type="compositionally biased region" description="Basic residues" evidence="1">
    <location>
        <begin position="216"/>
        <end position="227"/>
    </location>
</feature>
<evidence type="ECO:0000256" key="1">
    <source>
        <dbReference type="SAM" id="MobiDB-lite"/>
    </source>
</evidence>
<evidence type="ECO:0000313" key="2">
    <source>
        <dbReference type="EMBL" id="SOQ36085.1"/>
    </source>
</evidence>
<gene>
    <name evidence="2" type="ORF">SFRICE_006314</name>
</gene>
<organism evidence="2">
    <name type="scientific">Spodoptera frugiperda</name>
    <name type="common">Fall armyworm</name>
    <dbReference type="NCBI Taxonomy" id="7108"/>
    <lineage>
        <taxon>Eukaryota</taxon>
        <taxon>Metazoa</taxon>
        <taxon>Ecdysozoa</taxon>
        <taxon>Arthropoda</taxon>
        <taxon>Hexapoda</taxon>
        <taxon>Insecta</taxon>
        <taxon>Pterygota</taxon>
        <taxon>Neoptera</taxon>
        <taxon>Endopterygota</taxon>
        <taxon>Lepidoptera</taxon>
        <taxon>Glossata</taxon>
        <taxon>Ditrysia</taxon>
        <taxon>Noctuoidea</taxon>
        <taxon>Noctuidae</taxon>
        <taxon>Amphipyrinae</taxon>
        <taxon>Spodoptera</taxon>
    </lineage>
</organism>
<sequence>MQCSPTFHHLCYKSHVIAYCHMLGIIPNSVLLLRNFRKTEKSPVILCPSRQPNPRCLDRQSHLQPLDQRGRKKDIVHPYILQLINGLLGFFFLRGEKSSNDSYRQGEARGCVLLLTKNHPVPTPACRAGAPVNPLGGKIILCSPAMGEVRGSVRLPVPTSAFRAGAPVNPLIMKLTQTSHSLAERHPAQEHDARVQPCRVAEHDLLSVASSQQPRHTLRVHVRRPHPRQSLQTSRQVGQRHATLGQLAVYLLKQLRQSLEHNSIWYFWRLRHAAFRQSHIVQVATFVVACTLVQEILRRLKLFHLFKYSVLLLESHVTEELGSRQLRPEWLHLQLLRTQCGFTEETILQSFRVITSGWGVLVNGCTRCRCC</sequence>
<name>A0A2H1V5F7_SPOFR</name>
<dbReference type="EMBL" id="ODYU01000778">
    <property type="protein sequence ID" value="SOQ36085.1"/>
    <property type="molecule type" value="Genomic_DNA"/>
</dbReference>
<dbReference type="AlphaFoldDB" id="A0A2H1V5F7"/>
<protein>
    <submittedName>
        <fullName evidence="2">SFRICE_006314</fullName>
    </submittedName>
</protein>
<feature type="region of interest" description="Disordered" evidence="1">
    <location>
        <begin position="216"/>
        <end position="237"/>
    </location>
</feature>
<proteinExistence type="predicted"/>